<gene>
    <name evidence="1" type="ordered locus">Metfor_0679</name>
</gene>
<dbReference type="InParanoid" id="L0HF86"/>
<evidence type="ECO:0000313" key="1">
    <source>
        <dbReference type="EMBL" id="AGB01739.1"/>
    </source>
</evidence>
<accession>L0HF86</accession>
<dbReference type="AlphaFoldDB" id="L0HF86"/>
<dbReference type="GeneID" id="14309992"/>
<sequence length="60" mass="6765">MAEKIKCELCDKDAIGIQSLGTCVSYLCEDHADSSLLALRPGEKRAYDYCYLERFSPTKD</sequence>
<reference evidence="2" key="1">
    <citation type="submission" date="2011-12" db="EMBL/GenBank/DDBJ databases">
        <title>Complete sequence of Methanoregula formicicum SMSP.</title>
        <authorList>
            <person name="Lucas S."/>
            <person name="Han J."/>
            <person name="Lapidus A."/>
            <person name="Cheng J.-F."/>
            <person name="Goodwin L."/>
            <person name="Pitluck S."/>
            <person name="Peters L."/>
            <person name="Ovchinnikova G."/>
            <person name="Teshima H."/>
            <person name="Detter J.C."/>
            <person name="Han C."/>
            <person name="Tapia R."/>
            <person name="Land M."/>
            <person name="Hauser L."/>
            <person name="Kyrpides N."/>
            <person name="Ivanova N."/>
            <person name="Pagani I."/>
            <person name="Imachi H."/>
            <person name="Tamaki H."/>
            <person name="Sekiguchi Y."/>
            <person name="Kamagata Y."/>
            <person name="Cadillo-Quiroz H."/>
            <person name="Zinder S."/>
            <person name="Liu W.-T."/>
            <person name="Woyke T."/>
        </authorList>
    </citation>
    <scope>NUCLEOTIDE SEQUENCE [LARGE SCALE GENOMIC DNA]</scope>
    <source>
        <strain evidence="2">DSM 22288 / NBRC 105244 / SMSP</strain>
    </source>
</reference>
<dbReference type="KEGG" id="mfo:Metfor_0679"/>
<keyword evidence="2" id="KW-1185">Reference proteome</keyword>
<name>L0HF86_METFS</name>
<reference evidence="1 2" key="2">
    <citation type="journal article" date="2014" name="Genome Announc.">
        <title>Complete Genome Sequence of Methanoregula formicica SMSPT, a Mesophilic Hydrogenotrophic Methanogen Isolated from a Methanogenic Upflow Anaerobic Sludge Blanket Reactor.</title>
        <authorList>
            <person name="Yamamoto K."/>
            <person name="Tamaki H."/>
            <person name="Cadillo-Quiroz H."/>
            <person name="Imachi H."/>
            <person name="Kyrpides N."/>
            <person name="Woyke T."/>
            <person name="Goodwin L."/>
            <person name="Zinder S.H."/>
            <person name="Kamagata Y."/>
            <person name="Liu W.T."/>
        </authorList>
    </citation>
    <scope>NUCLEOTIDE SEQUENCE [LARGE SCALE GENOMIC DNA]</scope>
    <source>
        <strain evidence="2">DSM 22288 / NBRC 105244 / SMSP</strain>
    </source>
</reference>
<dbReference type="Proteomes" id="UP000010824">
    <property type="component" value="Chromosome"/>
</dbReference>
<dbReference type="EMBL" id="CP003167">
    <property type="protein sequence ID" value="AGB01739.1"/>
    <property type="molecule type" value="Genomic_DNA"/>
</dbReference>
<dbReference type="OrthoDB" id="115600at2157"/>
<dbReference type="HOGENOM" id="CLU_2930214_0_0_2"/>
<proteinExistence type="predicted"/>
<evidence type="ECO:0000313" key="2">
    <source>
        <dbReference type="Proteomes" id="UP000010824"/>
    </source>
</evidence>
<protein>
    <submittedName>
        <fullName evidence="1">Uncharacterized protein</fullName>
    </submittedName>
</protein>
<organism evidence="1 2">
    <name type="scientific">Methanoregula formicica (strain DSM 22288 / NBRC 105244 / SMSP)</name>
    <dbReference type="NCBI Taxonomy" id="593750"/>
    <lineage>
        <taxon>Archaea</taxon>
        <taxon>Methanobacteriati</taxon>
        <taxon>Methanobacteriota</taxon>
        <taxon>Stenosarchaea group</taxon>
        <taxon>Methanomicrobia</taxon>
        <taxon>Methanomicrobiales</taxon>
        <taxon>Methanoregulaceae</taxon>
        <taxon>Methanoregula</taxon>
    </lineage>
</organism>
<dbReference type="RefSeq" id="WP_015284703.1">
    <property type="nucleotide sequence ID" value="NC_019943.1"/>
</dbReference>